<dbReference type="Gene3D" id="2.10.70.10">
    <property type="entry name" value="Complement Module, domain 1"/>
    <property type="match status" value="1"/>
</dbReference>
<dbReference type="PROSITE" id="PS50041">
    <property type="entry name" value="C_TYPE_LECTIN_2"/>
    <property type="match status" value="2"/>
</dbReference>
<dbReference type="Gene3D" id="3.10.100.10">
    <property type="entry name" value="Mannose-Binding Protein A, subunit A"/>
    <property type="match status" value="2"/>
</dbReference>
<dbReference type="SMART" id="SM00034">
    <property type="entry name" value="CLECT"/>
    <property type="match status" value="2"/>
</dbReference>
<dbReference type="SMART" id="SM00130">
    <property type="entry name" value="KR"/>
    <property type="match status" value="1"/>
</dbReference>
<dbReference type="PANTHER" id="PTHR46335">
    <property type="entry name" value="CUBILIN"/>
    <property type="match status" value="1"/>
</dbReference>
<dbReference type="CDD" id="cd18989">
    <property type="entry name" value="LGIC_ECD_cation"/>
    <property type="match status" value="1"/>
</dbReference>
<dbReference type="SUPFAM" id="SSF56436">
    <property type="entry name" value="C-type lectin-like"/>
    <property type="match status" value="2"/>
</dbReference>
<evidence type="ECO:0000256" key="7">
    <source>
        <dbReference type="PROSITE-ProRule" id="PRU00302"/>
    </source>
</evidence>
<dbReference type="InterPro" id="IPR036734">
    <property type="entry name" value="Neur_chan_lig-bd_sf"/>
</dbReference>
<evidence type="ECO:0000259" key="11">
    <source>
        <dbReference type="PROSITE" id="PS50041"/>
    </source>
</evidence>
<dbReference type="InterPro" id="IPR035976">
    <property type="entry name" value="Sushi/SCR/CCP_sf"/>
</dbReference>
<reference evidence="14" key="1">
    <citation type="journal article" date="2008" name="Nature">
        <title>The amphioxus genome and the evolution of the chordate karyotype.</title>
        <authorList>
            <consortium name="US DOE Joint Genome Institute (JGI-PGF)"/>
            <person name="Putnam N.H."/>
            <person name="Butts T."/>
            <person name="Ferrier D.E.K."/>
            <person name="Furlong R.F."/>
            <person name="Hellsten U."/>
            <person name="Kawashima T."/>
            <person name="Robinson-Rechavi M."/>
            <person name="Shoguchi E."/>
            <person name="Terry A."/>
            <person name="Yu J.-K."/>
            <person name="Benito-Gutierrez E.L."/>
            <person name="Dubchak I."/>
            <person name="Garcia-Fernandez J."/>
            <person name="Gibson-Brown J.J."/>
            <person name="Grigoriev I.V."/>
            <person name="Horton A.C."/>
            <person name="de Jong P.J."/>
            <person name="Jurka J."/>
            <person name="Kapitonov V.V."/>
            <person name="Kohara Y."/>
            <person name="Kuroki Y."/>
            <person name="Lindquist E."/>
            <person name="Lucas S."/>
            <person name="Osoegawa K."/>
            <person name="Pennacchio L.A."/>
            <person name="Salamov A.A."/>
            <person name="Satou Y."/>
            <person name="Sauka-Spengler T."/>
            <person name="Schmutz J."/>
            <person name="Shin-I T."/>
            <person name="Toyoda A."/>
            <person name="Bronner-Fraser M."/>
            <person name="Fujiyama A."/>
            <person name="Holland L.Z."/>
            <person name="Holland P.W.H."/>
            <person name="Satoh N."/>
            <person name="Rokhsar D.S."/>
        </authorList>
    </citation>
    <scope>NUCLEOTIDE SEQUENCE [LARGE SCALE GENOMIC DNA]</scope>
    <source>
        <strain evidence="14">S238N-H82</strain>
        <tissue evidence="14">Testes</tissue>
    </source>
</reference>
<dbReference type="GO" id="GO:0005230">
    <property type="term" value="F:extracellular ligand-gated monoatomic ion channel activity"/>
    <property type="evidence" value="ECO:0007669"/>
    <property type="project" value="InterPro"/>
</dbReference>
<dbReference type="InParanoid" id="C3YJI9"/>
<feature type="disulfide bond" evidence="6">
    <location>
        <begin position="661"/>
        <end position="676"/>
    </location>
</feature>
<feature type="domain" description="Sushi" evidence="13">
    <location>
        <begin position="818"/>
        <end position="889"/>
    </location>
</feature>
<dbReference type="Pfam" id="PF00084">
    <property type="entry name" value="Sushi"/>
    <property type="match status" value="1"/>
</dbReference>
<feature type="region of interest" description="Disordered" evidence="8">
    <location>
        <begin position="289"/>
        <end position="380"/>
    </location>
</feature>
<evidence type="ECO:0000256" key="1">
    <source>
        <dbReference type="ARBA" id="ARBA00004141"/>
    </source>
</evidence>
<dbReference type="Pfam" id="PF02931">
    <property type="entry name" value="Neur_chan_LBD"/>
    <property type="match status" value="1"/>
</dbReference>
<dbReference type="FunFam" id="2.70.170.10:FF:000064">
    <property type="entry name" value="Uncharacterized protein"/>
    <property type="match status" value="1"/>
</dbReference>
<dbReference type="InterPro" id="IPR006202">
    <property type="entry name" value="Neur_chan_lig-bd"/>
</dbReference>
<dbReference type="CDD" id="cd19051">
    <property type="entry name" value="LGIC_TM_cation"/>
    <property type="match status" value="1"/>
</dbReference>
<gene>
    <name evidence="14" type="ORF">BRAFLDRAFT_93222</name>
</gene>
<evidence type="ECO:0000256" key="2">
    <source>
        <dbReference type="ARBA" id="ARBA00022572"/>
    </source>
</evidence>
<keyword evidence="4 6" id="KW-1015">Disulfide bond</keyword>
<dbReference type="Pfam" id="PF00057">
    <property type="entry name" value="Ldl_recept_a"/>
    <property type="match status" value="1"/>
</dbReference>
<organism>
    <name type="scientific">Branchiostoma floridae</name>
    <name type="common">Florida lancelet</name>
    <name type="synonym">Amphioxus</name>
    <dbReference type="NCBI Taxonomy" id="7739"/>
    <lineage>
        <taxon>Eukaryota</taxon>
        <taxon>Metazoa</taxon>
        <taxon>Chordata</taxon>
        <taxon>Cephalochordata</taxon>
        <taxon>Leptocardii</taxon>
        <taxon>Amphioxiformes</taxon>
        <taxon>Branchiostomatidae</taxon>
        <taxon>Branchiostoma</taxon>
    </lineage>
</organism>
<evidence type="ECO:0000256" key="4">
    <source>
        <dbReference type="ARBA" id="ARBA00023157"/>
    </source>
</evidence>
<evidence type="ECO:0000256" key="6">
    <source>
        <dbReference type="PROSITE-ProRule" id="PRU00124"/>
    </source>
</evidence>
<feature type="domain" description="Kringle" evidence="12">
    <location>
        <begin position="758"/>
        <end position="825"/>
    </location>
</feature>
<dbReference type="InterPro" id="IPR016187">
    <property type="entry name" value="CTDL_fold"/>
</dbReference>
<dbReference type="SUPFAM" id="SSF57424">
    <property type="entry name" value="LDL receptor-like module"/>
    <property type="match status" value="1"/>
</dbReference>
<evidence type="ECO:0008006" key="15">
    <source>
        <dbReference type="Google" id="ProtNLM"/>
    </source>
</evidence>
<dbReference type="SUPFAM" id="SSF90112">
    <property type="entry name" value="Neurotransmitter-gated ion-channel transmembrane pore"/>
    <property type="match status" value="1"/>
</dbReference>
<dbReference type="InterPro" id="IPR016186">
    <property type="entry name" value="C-type_lectin-like/link_sf"/>
</dbReference>
<dbReference type="InterPro" id="IPR002172">
    <property type="entry name" value="LDrepeatLR_classA_rpt"/>
</dbReference>
<keyword evidence="9" id="KW-1133">Transmembrane helix</keyword>
<feature type="compositionally biased region" description="Low complexity" evidence="8">
    <location>
        <begin position="592"/>
        <end position="608"/>
    </location>
</feature>
<feature type="signal peptide" evidence="10">
    <location>
        <begin position="1"/>
        <end position="21"/>
    </location>
</feature>
<dbReference type="eggNOG" id="KOG3645">
    <property type="taxonomic scope" value="Eukaryota"/>
</dbReference>
<proteinExistence type="predicted"/>
<dbReference type="Pfam" id="PF00051">
    <property type="entry name" value="Kringle"/>
    <property type="match status" value="1"/>
</dbReference>
<dbReference type="InterPro" id="IPR036055">
    <property type="entry name" value="LDL_receptor-like_sf"/>
</dbReference>
<evidence type="ECO:0000256" key="10">
    <source>
        <dbReference type="SAM" id="SignalP"/>
    </source>
</evidence>
<dbReference type="InterPro" id="IPR000001">
    <property type="entry name" value="Kringle"/>
</dbReference>
<dbReference type="CDD" id="cd00112">
    <property type="entry name" value="LDLa"/>
    <property type="match status" value="1"/>
</dbReference>
<dbReference type="Gene3D" id="4.10.400.10">
    <property type="entry name" value="Low-density Lipoprotein Receptor"/>
    <property type="match status" value="1"/>
</dbReference>
<evidence type="ECO:0000259" key="12">
    <source>
        <dbReference type="PROSITE" id="PS50070"/>
    </source>
</evidence>
<keyword evidence="3 10" id="KW-0732">Signal</keyword>
<keyword evidence="9" id="KW-0812">Transmembrane</keyword>
<dbReference type="InterPro" id="IPR013806">
    <property type="entry name" value="Kringle-like"/>
</dbReference>
<feature type="compositionally biased region" description="Low complexity" evidence="8">
    <location>
        <begin position="289"/>
        <end position="355"/>
    </location>
</feature>
<dbReference type="PROSITE" id="PS50923">
    <property type="entry name" value="SUSHI"/>
    <property type="match status" value="1"/>
</dbReference>
<dbReference type="GO" id="GO:0016020">
    <property type="term" value="C:membrane"/>
    <property type="evidence" value="ECO:0007669"/>
    <property type="project" value="UniProtKB-SubCell"/>
</dbReference>
<feature type="chain" id="PRO_5002935319" description="C-type lectin domain-containing protein" evidence="10">
    <location>
        <begin position="22"/>
        <end position="1309"/>
    </location>
</feature>
<feature type="region of interest" description="Disordered" evidence="8">
    <location>
        <begin position="586"/>
        <end position="619"/>
    </location>
</feature>
<dbReference type="Gene3D" id="2.40.20.10">
    <property type="entry name" value="Plasminogen Kringle 4"/>
    <property type="match status" value="1"/>
</dbReference>
<dbReference type="SMART" id="SM00192">
    <property type="entry name" value="LDLa"/>
    <property type="match status" value="1"/>
</dbReference>
<keyword evidence="9" id="KW-0472">Membrane</keyword>
<evidence type="ECO:0000256" key="3">
    <source>
        <dbReference type="ARBA" id="ARBA00022729"/>
    </source>
</evidence>
<dbReference type="Gene3D" id="1.20.58.390">
    <property type="entry name" value="Neurotransmitter-gated ion-channel transmembrane domain"/>
    <property type="match status" value="1"/>
</dbReference>
<dbReference type="SMART" id="SM00032">
    <property type="entry name" value="CCP"/>
    <property type="match status" value="1"/>
</dbReference>
<dbReference type="SUPFAM" id="SSF57535">
    <property type="entry name" value="Complement control module/SCR domain"/>
    <property type="match status" value="1"/>
</dbReference>
<evidence type="ECO:0000313" key="14">
    <source>
        <dbReference type="EMBL" id="EEN59588.1"/>
    </source>
</evidence>
<feature type="transmembrane region" description="Helical" evidence="9">
    <location>
        <begin position="1075"/>
        <end position="1094"/>
    </location>
</feature>
<evidence type="ECO:0000256" key="8">
    <source>
        <dbReference type="SAM" id="MobiDB-lite"/>
    </source>
</evidence>
<dbReference type="InterPro" id="IPR000436">
    <property type="entry name" value="Sushi_SCR_CCP_dom"/>
</dbReference>
<dbReference type="CDD" id="cd00037">
    <property type="entry name" value="CLECT"/>
    <property type="match status" value="2"/>
</dbReference>
<feature type="compositionally biased region" description="Polar residues" evidence="8">
    <location>
        <begin position="356"/>
        <end position="377"/>
    </location>
</feature>
<dbReference type="InterPro" id="IPR001304">
    <property type="entry name" value="C-type_lectin-like"/>
</dbReference>
<dbReference type="PROSITE" id="PS50070">
    <property type="entry name" value="KRINGLE_2"/>
    <property type="match status" value="1"/>
</dbReference>
<feature type="domain" description="C-type lectin" evidence="11">
    <location>
        <begin position="389"/>
        <end position="510"/>
    </location>
</feature>
<dbReference type="InterPro" id="IPR018378">
    <property type="entry name" value="C-type_lectin_CS"/>
</dbReference>
<keyword evidence="7" id="KW-0768">Sushi</keyword>
<evidence type="ECO:0000256" key="9">
    <source>
        <dbReference type="SAM" id="Phobius"/>
    </source>
</evidence>
<protein>
    <recommendedName>
        <fullName evidence="15">C-type lectin domain-containing protein</fullName>
    </recommendedName>
</protein>
<accession>C3YJI9</accession>
<feature type="domain" description="C-type lectin" evidence="11">
    <location>
        <begin position="36"/>
        <end position="151"/>
    </location>
</feature>
<evidence type="ECO:0000256" key="5">
    <source>
        <dbReference type="PROSITE-ProRule" id="PRU00121"/>
    </source>
</evidence>
<dbReference type="SUPFAM" id="SSF63712">
    <property type="entry name" value="Nicotinic receptor ligand binding domain-like"/>
    <property type="match status" value="1"/>
</dbReference>
<dbReference type="PROSITE" id="PS50068">
    <property type="entry name" value="LDLRA_2"/>
    <property type="match status" value="1"/>
</dbReference>
<dbReference type="PROSITE" id="PS00615">
    <property type="entry name" value="C_TYPE_LECTIN_1"/>
    <property type="match status" value="2"/>
</dbReference>
<dbReference type="SUPFAM" id="SSF57440">
    <property type="entry name" value="Kringle-like"/>
    <property type="match status" value="1"/>
</dbReference>
<keyword evidence="2 5" id="KW-0420">Kringle</keyword>
<dbReference type="eggNOG" id="KOG0227">
    <property type="taxonomic scope" value="Eukaryota"/>
</dbReference>
<feature type="transmembrane region" description="Helical" evidence="9">
    <location>
        <begin position="1106"/>
        <end position="1123"/>
    </location>
</feature>
<dbReference type="InterPro" id="IPR036719">
    <property type="entry name" value="Neuro-gated_channel_TM_sf"/>
</dbReference>
<dbReference type="PANTHER" id="PTHR46335:SF1">
    <property type="entry name" value="CUBILIN"/>
    <property type="match status" value="1"/>
</dbReference>
<feature type="transmembrane region" description="Helical" evidence="9">
    <location>
        <begin position="1288"/>
        <end position="1305"/>
    </location>
</feature>
<comment type="subcellular location">
    <subcellularLocation>
        <location evidence="1">Membrane</location>
        <topology evidence="1">Multi-pass membrane protein</topology>
    </subcellularLocation>
</comment>
<dbReference type="FunFam" id="2.40.20.10:FF:000037">
    <property type="entry name" value="Uncharacterized protein"/>
    <property type="match status" value="1"/>
</dbReference>
<dbReference type="InterPro" id="IPR038050">
    <property type="entry name" value="Neuro_actylchol_rec"/>
</dbReference>
<comment type="caution">
    <text evidence="5">Lacks conserved residue(s) required for the propagation of feature annotation.</text>
</comment>
<feature type="compositionally biased region" description="Polar residues" evidence="8">
    <location>
        <begin position="609"/>
        <end position="619"/>
    </location>
</feature>
<sequence length="1309" mass="141182">MARLGLGFAVAVAFAIFLVDSSEPPSGCPKPGYVRFNGVCYKHFAEEKPYDQASQTCASDGGLLAMPKDSEAGSFIAGLGNGDRWIGLNDIATEGQWVFEDGQTLEATGFSNWHPDEPNNLDGEDCAVYVYWDGHGWNDQSCSSLSPFLCQLDDVSTEQPSTTTEQPNTTTVHPNTTTVHPITTTVHPNTTTVHPITTTVHPNTTTVHPNTTTVHPITTTVHPNTTTVHPITTTVHPNTTTVHPNTTTVHPITTTVHPNTTTVHPNTTTVYPITTTVHPNTTTVHPNTTTVHPNTTTVHPNTTTVHPNTTTVHPNTTTVHPNTTTVHPNTTTVHPNTTTVHPNTTTVHPNTTTVHRSTTTEQPSTARTTLQSSTADQPSGCPKPGYALFNGVCYKYFADEKPYDQAIQTCASDGGLLAMPKDSETNDLIAGLGDQLQNRWIGLNDIATEGQWVFEDGQTLESNGYSNWDTGYYGDQPDGENWENCAAFSWGPLSKWHDWPCSTAMPFTCQIGQAHPSTTTVQPSTTTEHPSTVAVHPSTAAVHPSTATVHPSTAAVHPSTAAVHPSTAAVHPSTAAVQPSTAAVQPSTAAVQPSTAAAQPSTAAVQPSTAAVQPSTAAVQPSTARTTLQASTAKLPSALPCPLGHHQCAHGNACILAWQRCDGRTDCSDGSDEEGCVCLPTPVDLNLDGRLAMLPNQLGQTTFEEIQNSSVVELFDSSTSNAEKQHPEFREFASAVIFPRCVVSEENNTSCSSSLCIGINYRGSGNKTASGADCVKWSTAQAGFYPTEYPWANLENNYCRNPTGLERPFCLLEDGSQEECDVIPCDGVGCWDLGPPNYGKRIPVKRFYNVGEKVAFACNVGYSLENGSDGEVRCTEGDIWQPDKPSCSVDIRGKLEEDLLVVYSPNQAPKTENHSLSAISFNGSVEQIVDLTWQDSRLKWEPGYYKDIDTISVSGSSIWIPTLTLKKNADPSYPGLTKDVPLLITIDGRVTWRVETLTSTICDANPFYFPADTMECHICFSVSSAIKQTIECGAGSSCGVWSPTQQEDEWNRKDKIFTEGNKTACFAVHLERIPLFHIATTVAPCVILVVLMTITFVMPIDKGDRISFGVTILLSMVVSLVFVTDVLPVKGALPFFATLIVVCMGLMGLFLFFTIYIISLHDKEGSLSPMAKTFFLHYMARFLLLGDLTQKEATSDDGETGLPGGKPAWAVRTNRVAPAHDMAVTDVEASAQVSETTRQLSGPPTRQEAALSSDFSDLIHSVEELTKAVKNEPEVSDYTLLTKVLDRLCLVLYVISVAVAVPMTMCLGK</sequence>
<dbReference type="CDD" id="cd00033">
    <property type="entry name" value="CCP"/>
    <property type="match status" value="1"/>
</dbReference>
<dbReference type="FunFam" id="1.20.58.390:FF:000072">
    <property type="entry name" value="Uncharacterized protein"/>
    <property type="match status" value="1"/>
</dbReference>
<dbReference type="Pfam" id="PF02932">
    <property type="entry name" value="Neur_chan_memb"/>
    <property type="match status" value="1"/>
</dbReference>
<dbReference type="InterPro" id="IPR006029">
    <property type="entry name" value="Neurotrans-gated_channel_TM"/>
</dbReference>
<feature type="transmembrane region" description="Helical" evidence="9">
    <location>
        <begin position="1135"/>
        <end position="1158"/>
    </location>
</feature>
<dbReference type="Pfam" id="PF00059">
    <property type="entry name" value="Lectin_C"/>
    <property type="match status" value="2"/>
</dbReference>
<dbReference type="EMBL" id="GG666520">
    <property type="protein sequence ID" value="EEN59588.1"/>
    <property type="molecule type" value="Genomic_DNA"/>
</dbReference>
<dbReference type="PRINTS" id="PR00018">
    <property type="entry name" value="KRINGLE"/>
</dbReference>
<dbReference type="InterPro" id="IPR038178">
    <property type="entry name" value="Kringle_sf"/>
</dbReference>
<evidence type="ECO:0000259" key="13">
    <source>
        <dbReference type="PROSITE" id="PS50923"/>
    </source>
</evidence>
<name>C3YJI9_BRAFL</name>
<dbReference type="Gene3D" id="2.70.170.10">
    <property type="entry name" value="Neurotransmitter-gated ion-channel ligand-binding domain"/>
    <property type="match status" value="1"/>
</dbReference>
<feature type="region of interest" description="Disordered" evidence="8">
    <location>
        <begin position="158"/>
        <end position="193"/>
    </location>
</feature>